<evidence type="ECO:0000256" key="2">
    <source>
        <dbReference type="SAM" id="MobiDB-lite"/>
    </source>
</evidence>
<accession>A0A316Z244</accession>
<dbReference type="STRING" id="58919.A0A316Z244"/>
<dbReference type="Gene3D" id="1.25.40.10">
    <property type="entry name" value="Tetratricopeptide repeat domain"/>
    <property type="match status" value="1"/>
</dbReference>
<evidence type="ECO:0008006" key="5">
    <source>
        <dbReference type="Google" id="ProtNLM"/>
    </source>
</evidence>
<dbReference type="PANTHER" id="PTHR47447">
    <property type="entry name" value="OS03G0856100 PROTEIN"/>
    <property type="match status" value="1"/>
</dbReference>
<evidence type="ECO:0000256" key="1">
    <source>
        <dbReference type="ARBA" id="ARBA00022737"/>
    </source>
</evidence>
<dbReference type="InterPro" id="IPR011990">
    <property type="entry name" value="TPR-like_helical_dom_sf"/>
</dbReference>
<name>A0A316Z244_9BASI</name>
<dbReference type="PANTHER" id="PTHR47447:SF17">
    <property type="entry name" value="OS12G0638900 PROTEIN"/>
    <property type="match status" value="1"/>
</dbReference>
<dbReference type="RefSeq" id="XP_025595715.1">
    <property type="nucleotide sequence ID" value="XM_025744397.1"/>
</dbReference>
<dbReference type="AlphaFoldDB" id="A0A316Z244"/>
<feature type="region of interest" description="Disordered" evidence="2">
    <location>
        <begin position="305"/>
        <end position="393"/>
    </location>
</feature>
<keyword evidence="1" id="KW-0677">Repeat</keyword>
<feature type="compositionally biased region" description="Low complexity" evidence="2">
    <location>
        <begin position="356"/>
        <end position="393"/>
    </location>
</feature>
<organism evidence="3 4">
    <name type="scientific">Tilletiopsis washingtonensis</name>
    <dbReference type="NCBI Taxonomy" id="58919"/>
    <lineage>
        <taxon>Eukaryota</taxon>
        <taxon>Fungi</taxon>
        <taxon>Dikarya</taxon>
        <taxon>Basidiomycota</taxon>
        <taxon>Ustilaginomycotina</taxon>
        <taxon>Exobasidiomycetes</taxon>
        <taxon>Entylomatales</taxon>
        <taxon>Entylomatales incertae sedis</taxon>
        <taxon>Tilletiopsis</taxon>
    </lineage>
</organism>
<evidence type="ECO:0000313" key="3">
    <source>
        <dbReference type="EMBL" id="PWN95436.1"/>
    </source>
</evidence>
<reference evidence="3 4" key="1">
    <citation type="journal article" date="2018" name="Mol. Biol. Evol.">
        <title>Broad Genomic Sampling Reveals a Smut Pathogenic Ancestry of the Fungal Clade Ustilaginomycotina.</title>
        <authorList>
            <person name="Kijpornyongpan T."/>
            <person name="Mondo S.J."/>
            <person name="Barry K."/>
            <person name="Sandor L."/>
            <person name="Lee J."/>
            <person name="Lipzen A."/>
            <person name="Pangilinan J."/>
            <person name="LaButti K."/>
            <person name="Hainaut M."/>
            <person name="Henrissat B."/>
            <person name="Grigoriev I.V."/>
            <person name="Spatafora J.W."/>
            <person name="Aime M.C."/>
        </authorList>
    </citation>
    <scope>NUCLEOTIDE SEQUENCE [LARGE SCALE GENOMIC DNA]</scope>
    <source>
        <strain evidence="3 4">MCA 4186</strain>
    </source>
</reference>
<dbReference type="OrthoDB" id="185373at2759"/>
<dbReference type="Proteomes" id="UP000245946">
    <property type="component" value="Unassembled WGS sequence"/>
</dbReference>
<feature type="region of interest" description="Disordered" evidence="2">
    <location>
        <begin position="783"/>
        <end position="815"/>
    </location>
</feature>
<proteinExistence type="predicted"/>
<dbReference type="GeneID" id="37271941"/>
<evidence type="ECO:0000313" key="4">
    <source>
        <dbReference type="Proteomes" id="UP000245946"/>
    </source>
</evidence>
<dbReference type="EMBL" id="KZ819304">
    <property type="protein sequence ID" value="PWN95436.1"/>
    <property type="molecule type" value="Genomic_DNA"/>
</dbReference>
<keyword evidence="4" id="KW-1185">Reference proteome</keyword>
<feature type="compositionally biased region" description="Acidic residues" evidence="2">
    <location>
        <begin position="320"/>
        <end position="330"/>
    </location>
</feature>
<protein>
    <recommendedName>
        <fullName evidence="5">Pentacotripeptide-repeat region of PRORP domain-containing protein</fullName>
    </recommendedName>
</protein>
<feature type="compositionally biased region" description="Basic residues" evidence="2">
    <location>
        <begin position="783"/>
        <end position="805"/>
    </location>
</feature>
<sequence length="815" mass="89338">MARTAPPGQAHAASDLANLSSRQLLDGLVRQLASEADVRGILRALRLFGAPTGGMRPAARPNAPSPTAETYAPLAIYFSSLAMPSHAVRFARLALQHYTEPVEPRSPATLAVRMAVQRAAHSLIAAGQPQDALAFALATLRFSPSAKAELRPFASSKSQAGGVPAAALDATIEMYPVLLRAAAALPLESRVYAARALLKELFRAGHRPDYRIRRAIGYLLVSTIDKNGRLLRRFFAPVEPSELLIRVDELSQAAAKATTPDRRHAIKARARELERFGALLTELDHIGFQDRLRIAGDRSHRARMRSRAAARESAPLPESFDVDEDLDDGLPELPEAPRAVEAPAFPSAPVPRPHKPVAVPIGVPAGPSPSTSRPQSSPVAVAPSAAPQQRSAPVAVPLSTGALFADHAQVTHEQESRVQEAEFARMLVEQEAPLPREPVAHLHQDETRPRVTALLNTPVLSSLREQTPPDTATHVERETDFSHALSPSAYAMRMRVYAVLWQDLDSAVRLFRSMLEHKVRPTMLHIAPLVEGFVQQGRLREAQLVLDEAVAKLGLAPTLRLHSAMIRGYARLGQWDAVQRQLRSVRSAGLEVDVGLQAMLAHARSADPERRLDAAEAAEQDASIEQLLAAPTPPATQAVSLHFEALIKTWRFLSAHTLVRRALDAGMHRDALLRRQVHRSGSLIAGYRRGQLRGPPAWARGEDGAELAPRELSAQELDEAAMLQRQNRKRLHEHAAAERYELRRMRRVRCDAVRLAFDALVTYKLRDEVQAGIGSEVTARVAGRTKKAGRTAKHEQAKRKHKRRTGALPLHEQST</sequence>
<gene>
    <name evidence="3" type="ORF">FA09DRAFT_341082</name>
</gene>